<dbReference type="Proteomes" id="UP000887116">
    <property type="component" value="Unassembled WGS sequence"/>
</dbReference>
<protein>
    <submittedName>
        <fullName evidence="1">Platelet-activating factor acetylhydrolase</fullName>
    </submittedName>
</protein>
<dbReference type="InterPro" id="IPR029058">
    <property type="entry name" value="AB_hydrolase_fold"/>
</dbReference>
<dbReference type="AlphaFoldDB" id="A0A8X6JEQ5"/>
<dbReference type="EMBL" id="BMAO01005776">
    <property type="protein sequence ID" value="GFR03876.1"/>
    <property type="molecule type" value="Genomic_DNA"/>
</dbReference>
<organism evidence="1 2">
    <name type="scientific">Trichonephila clavata</name>
    <name type="common">Joro spider</name>
    <name type="synonym">Nephila clavata</name>
    <dbReference type="NCBI Taxonomy" id="2740835"/>
    <lineage>
        <taxon>Eukaryota</taxon>
        <taxon>Metazoa</taxon>
        <taxon>Ecdysozoa</taxon>
        <taxon>Arthropoda</taxon>
        <taxon>Chelicerata</taxon>
        <taxon>Arachnida</taxon>
        <taxon>Araneae</taxon>
        <taxon>Araneomorphae</taxon>
        <taxon>Entelegynae</taxon>
        <taxon>Araneoidea</taxon>
        <taxon>Nephilidae</taxon>
        <taxon>Trichonephila</taxon>
    </lineage>
</organism>
<dbReference type="Gene3D" id="3.40.50.1820">
    <property type="entry name" value="alpha/beta hydrolase"/>
    <property type="match status" value="1"/>
</dbReference>
<keyword evidence="2" id="KW-1185">Reference proteome</keyword>
<comment type="caution">
    <text evidence="1">The sequence shown here is derived from an EMBL/GenBank/DDBJ whole genome shotgun (WGS) entry which is preliminary data.</text>
</comment>
<accession>A0A8X6JEQ5</accession>
<reference evidence="1" key="1">
    <citation type="submission" date="2020-07" db="EMBL/GenBank/DDBJ databases">
        <title>Multicomponent nature underlies the extraordinary mechanical properties of spider dragline silk.</title>
        <authorList>
            <person name="Kono N."/>
            <person name="Nakamura H."/>
            <person name="Mori M."/>
            <person name="Yoshida Y."/>
            <person name="Ohtoshi R."/>
            <person name="Malay A.D."/>
            <person name="Moran D.A.P."/>
            <person name="Tomita M."/>
            <person name="Numata K."/>
            <person name="Arakawa K."/>
        </authorList>
    </citation>
    <scope>NUCLEOTIDE SEQUENCE</scope>
</reference>
<evidence type="ECO:0000313" key="1">
    <source>
        <dbReference type="EMBL" id="GFR03876.1"/>
    </source>
</evidence>
<dbReference type="Pfam" id="PF03403">
    <property type="entry name" value="PAF-AH_p_II"/>
    <property type="match status" value="1"/>
</dbReference>
<proteinExistence type="predicted"/>
<gene>
    <name evidence="1" type="primary">X975_25965</name>
    <name evidence="1" type="ORF">TNCT_289541</name>
</gene>
<name>A0A8X6JEQ5_TRICU</name>
<sequence length="80" mass="9481">MTSYLKFGVFTRLYYPSKDHGILDRYLQWPLWLPHKEYLNGYSVRLGMPPFFLRFLHQMLVGKSAVYWMMVGIGHPVADV</sequence>
<evidence type="ECO:0000313" key="2">
    <source>
        <dbReference type="Proteomes" id="UP000887116"/>
    </source>
</evidence>